<keyword evidence="1" id="KW-0812">Transmembrane</keyword>
<feature type="transmembrane region" description="Helical" evidence="1">
    <location>
        <begin position="25"/>
        <end position="48"/>
    </location>
</feature>
<keyword evidence="3" id="KW-1185">Reference proteome</keyword>
<feature type="transmembrane region" description="Helical" evidence="1">
    <location>
        <begin position="176"/>
        <end position="198"/>
    </location>
</feature>
<dbReference type="GO" id="GO:0071816">
    <property type="term" value="P:tail-anchored membrane protein insertion into ER membrane"/>
    <property type="evidence" value="ECO:0007669"/>
    <property type="project" value="InterPro"/>
</dbReference>
<name>A0A4E0RJE8_FASHE</name>
<evidence type="ECO:0000313" key="2">
    <source>
        <dbReference type="EMBL" id="THD21538.1"/>
    </source>
</evidence>
<keyword evidence="1" id="KW-1133">Transmembrane helix</keyword>
<dbReference type="Proteomes" id="UP000230066">
    <property type="component" value="Unassembled WGS sequence"/>
</dbReference>
<reference evidence="2" key="1">
    <citation type="submission" date="2019-03" db="EMBL/GenBank/DDBJ databases">
        <title>Improved annotation for the trematode Fasciola hepatica.</title>
        <authorList>
            <person name="Choi Y.-J."/>
            <person name="Martin J."/>
            <person name="Mitreva M."/>
        </authorList>
    </citation>
    <scope>NUCLEOTIDE SEQUENCE [LARGE SCALE GENOMIC DNA]</scope>
</reference>
<protein>
    <submittedName>
        <fullName evidence="2">Uncharacterized protein</fullName>
    </submittedName>
</protein>
<sequence>METKSDTEIPETVDFSADLTPQTFWLRYLVVVFSFVLTWRVAHALGVINRVHKLLILLCSVLTASGRKRRAERKRLTAELRSMRSDLKSINMVHQFATYSKLERRIKATSRQLDQLAPETYGKSLIRFLVIKMLLFVCEGVLTGWLISRCPPVTLTKLELDDAQLRDSYLLPLLKLLYHMPAKLVVLLWIGLSHWFCVSIAKQICLKTAVTPISTPVGSSQLSNDMD</sequence>
<evidence type="ECO:0000313" key="3">
    <source>
        <dbReference type="Proteomes" id="UP000230066"/>
    </source>
</evidence>
<proteinExistence type="predicted"/>
<evidence type="ECO:0000256" key="1">
    <source>
        <dbReference type="SAM" id="Phobius"/>
    </source>
</evidence>
<keyword evidence="1" id="KW-0472">Membrane</keyword>
<gene>
    <name evidence="2" type="ORF">D915_007239</name>
</gene>
<comment type="caution">
    <text evidence="2">The sequence shown here is derived from an EMBL/GenBank/DDBJ whole genome shotgun (WGS) entry which is preliminary data.</text>
</comment>
<dbReference type="Pfam" id="PF04420">
    <property type="entry name" value="CHD5"/>
    <property type="match status" value="1"/>
</dbReference>
<accession>A0A4E0RJE8</accession>
<dbReference type="EMBL" id="JXXN02003448">
    <property type="protein sequence ID" value="THD21538.1"/>
    <property type="molecule type" value="Genomic_DNA"/>
</dbReference>
<dbReference type="AlphaFoldDB" id="A0A4E0RJE8"/>
<organism evidence="2 3">
    <name type="scientific">Fasciola hepatica</name>
    <name type="common">Liver fluke</name>
    <dbReference type="NCBI Taxonomy" id="6192"/>
    <lineage>
        <taxon>Eukaryota</taxon>
        <taxon>Metazoa</taxon>
        <taxon>Spiralia</taxon>
        <taxon>Lophotrochozoa</taxon>
        <taxon>Platyhelminthes</taxon>
        <taxon>Trematoda</taxon>
        <taxon>Digenea</taxon>
        <taxon>Plagiorchiida</taxon>
        <taxon>Echinostomata</taxon>
        <taxon>Echinostomatoidea</taxon>
        <taxon>Fasciolidae</taxon>
        <taxon>Fasciola</taxon>
    </lineage>
</organism>
<feature type="transmembrane region" description="Helical" evidence="1">
    <location>
        <begin position="125"/>
        <end position="147"/>
    </location>
</feature>
<dbReference type="InterPro" id="IPR028945">
    <property type="entry name" value="Get1"/>
</dbReference>